<evidence type="ECO:0000256" key="1">
    <source>
        <dbReference type="SAM" id="SignalP"/>
    </source>
</evidence>
<gene>
    <name evidence="2" type="ORF">CHIRRI_LOCUS13807</name>
</gene>
<dbReference type="AlphaFoldDB" id="A0A9N9S497"/>
<organism evidence="2 3">
    <name type="scientific">Chironomus riparius</name>
    <dbReference type="NCBI Taxonomy" id="315576"/>
    <lineage>
        <taxon>Eukaryota</taxon>
        <taxon>Metazoa</taxon>
        <taxon>Ecdysozoa</taxon>
        <taxon>Arthropoda</taxon>
        <taxon>Hexapoda</taxon>
        <taxon>Insecta</taxon>
        <taxon>Pterygota</taxon>
        <taxon>Neoptera</taxon>
        <taxon>Endopterygota</taxon>
        <taxon>Diptera</taxon>
        <taxon>Nematocera</taxon>
        <taxon>Chironomoidea</taxon>
        <taxon>Chironomidae</taxon>
        <taxon>Chironominae</taxon>
        <taxon>Chironomus</taxon>
    </lineage>
</organism>
<protein>
    <submittedName>
        <fullName evidence="2">Uncharacterized protein</fullName>
    </submittedName>
</protein>
<sequence>MKIFLVAFVAALMFVNESSAGSMSLSSQRCSAAVLDTRDLSPWILKEMNEKLYSLKGMPMEEIAVIMDKAVEEMMTRDNLTRRDADILQALMADSFEPRGEIIIRIKVWGCYIEIHIRW</sequence>
<reference evidence="2" key="2">
    <citation type="submission" date="2022-10" db="EMBL/GenBank/DDBJ databases">
        <authorList>
            <consortium name="ENA_rothamsted_submissions"/>
            <consortium name="culmorum"/>
            <person name="King R."/>
        </authorList>
    </citation>
    <scope>NUCLEOTIDE SEQUENCE</scope>
</reference>
<dbReference type="EMBL" id="OU895880">
    <property type="protein sequence ID" value="CAG9810997.1"/>
    <property type="molecule type" value="Genomic_DNA"/>
</dbReference>
<evidence type="ECO:0000313" key="2">
    <source>
        <dbReference type="EMBL" id="CAG9810997.1"/>
    </source>
</evidence>
<feature type="chain" id="PRO_5040365060" evidence="1">
    <location>
        <begin position="21"/>
        <end position="119"/>
    </location>
</feature>
<name>A0A9N9S497_9DIPT</name>
<feature type="signal peptide" evidence="1">
    <location>
        <begin position="1"/>
        <end position="20"/>
    </location>
</feature>
<evidence type="ECO:0000313" key="3">
    <source>
        <dbReference type="Proteomes" id="UP001153620"/>
    </source>
</evidence>
<keyword evidence="3" id="KW-1185">Reference proteome</keyword>
<dbReference type="Proteomes" id="UP001153620">
    <property type="component" value="Chromosome 4"/>
</dbReference>
<proteinExistence type="predicted"/>
<keyword evidence="1" id="KW-0732">Signal</keyword>
<accession>A0A9N9S497</accession>
<reference evidence="2" key="1">
    <citation type="submission" date="2022-01" db="EMBL/GenBank/DDBJ databases">
        <authorList>
            <person name="King R."/>
        </authorList>
    </citation>
    <scope>NUCLEOTIDE SEQUENCE</scope>
</reference>